<dbReference type="WBParaSite" id="nRc.2.0.1.t21476-RA">
    <property type="protein sequence ID" value="nRc.2.0.1.t21476-RA"/>
    <property type="gene ID" value="nRc.2.0.1.g21476"/>
</dbReference>
<proteinExistence type="predicted"/>
<sequence>MFLISQDPIWNALITTAFWRSISQYWSDLAETLQFLCHMFYLSTAANRIGPYARRLSRIIHKALEKNGVRSYPKR</sequence>
<accession>A0A915J4X5</accession>
<evidence type="ECO:0000313" key="2">
    <source>
        <dbReference type="WBParaSite" id="nRc.2.0.1.t21476-RA"/>
    </source>
</evidence>
<organism evidence="1 2">
    <name type="scientific">Romanomermis culicivorax</name>
    <name type="common">Nematode worm</name>
    <dbReference type="NCBI Taxonomy" id="13658"/>
    <lineage>
        <taxon>Eukaryota</taxon>
        <taxon>Metazoa</taxon>
        <taxon>Ecdysozoa</taxon>
        <taxon>Nematoda</taxon>
        <taxon>Enoplea</taxon>
        <taxon>Dorylaimia</taxon>
        <taxon>Mermithida</taxon>
        <taxon>Mermithoidea</taxon>
        <taxon>Mermithidae</taxon>
        <taxon>Romanomermis</taxon>
    </lineage>
</organism>
<name>A0A915J4X5_ROMCU</name>
<dbReference type="AlphaFoldDB" id="A0A915J4X5"/>
<reference evidence="2" key="1">
    <citation type="submission" date="2022-11" db="UniProtKB">
        <authorList>
            <consortium name="WormBaseParasite"/>
        </authorList>
    </citation>
    <scope>IDENTIFICATION</scope>
</reference>
<dbReference type="Proteomes" id="UP000887565">
    <property type="component" value="Unplaced"/>
</dbReference>
<protein>
    <submittedName>
        <fullName evidence="2">Uncharacterized protein</fullName>
    </submittedName>
</protein>
<keyword evidence="1" id="KW-1185">Reference proteome</keyword>
<evidence type="ECO:0000313" key="1">
    <source>
        <dbReference type="Proteomes" id="UP000887565"/>
    </source>
</evidence>